<evidence type="ECO:0000313" key="2">
    <source>
        <dbReference type="EMBL" id="MBK1828211.1"/>
    </source>
</evidence>
<gene>
    <name evidence="2" type="ORF">JIN81_14350</name>
</gene>
<evidence type="ECO:0000313" key="3">
    <source>
        <dbReference type="Proteomes" id="UP000658278"/>
    </source>
</evidence>
<organism evidence="2 3">
    <name type="scientific">Haloferula rosea</name>
    <dbReference type="NCBI Taxonomy" id="490093"/>
    <lineage>
        <taxon>Bacteria</taxon>
        <taxon>Pseudomonadati</taxon>
        <taxon>Verrucomicrobiota</taxon>
        <taxon>Verrucomicrobiia</taxon>
        <taxon>Verrucomicrobiales</taxon>
        <taxon>Verrucomicrobiaceae</taxon>
        <taxon>Haloferula</taxon>
    </lineage>
</organism>
<evidence type="ECO:0000256" key="1">
    <source>
        <dbReference type="SAM" id="SignalP"/>
    </source>
</evidence>
<accession>A0A934VGM4</accession>
<evidence type="ECO:0008006" key="4">
    <source>
        <dbReference type="Google" id="ProtNLM"/>
    </source>
</evidence>
<dbReference type="RefSeq" id="WP_200281181.1">
    <property type="nucleotide sequence ID" value="NZ_JAENII010000012.1"/>
</dbReference>
<dbReference type="Proteomes" id="UP000658278">
    <property type="component" value="Unassembled WGS sequence"/>
</dbReference>
<comment type="caution">
    <text evidence="2">The sequence shown here is derived from an EMBL/GenBank/DDBJ whole genome shotgun (WGS) entry which is preliminary data.</text>
</comment>
<keyword evidence="1" id="KW-0732">Signal</keyword>
<keyword evidence="3" id="KW-1185">Reference proteome</keyword>
<sequence length="125" mass="13840">MKPVWCSLIGVSFSVLLLSSCASSQRVVTFDNGSRAPLMLNISGAGVDKVVLNPEEGAELRFDTAFPQQFNLDRWGKVYHYRLSMDPKLLNESALIVGDDMKVYLVQDGKVRNPQPQGFPLVPVN</sequence>
<feature type="chain" id="PRO_5037254393" description="Lipoprotein" evidence="1">
    <location>
        <begin position="25"/>
        <end position="125"/>
    </location>
</feature>
<name>A0A934VGM4_9BACT</name>
<dbReference type="EMBL" id="JAENII010000012">
    <property type="protein sequence ID" value="MBK1828211.1"/>
    <property type="molecule type" value="Genomic_DNA"/>
</dbReference>
<proteinExistence type="predicted"/>
<dbReference type="PROSITE" id="PS51257">
    <property type="entry name" value="PROKAR_LIPOPROTEIN"/>
    <property type="match status" value="1"/>
</dbReference>
<feature type="signal peptide" evidence="1">
    <location>
        <begin position="1"/>
        <end position="24"/>
    </location>
</feature>
<dbReference type="AlphaFoldDB" id="A0A934VGM4"/>
<protein>
    <recommendedName>
        <fullName evidence="4">Lipoprotein</fullName>
    </recommendedName>
</protein>
<reference evidence="2" key="1">
    <citation type="submission" date="2021-01" db="EMBL/GenBank/DDBJ databases">
        <title>Modified the classification status of verrucomicrobia.</title>
        <authorList>
            <person name="Feng X."/>
        </authorList>
    </citation>
    <scope>NUCLEOTIDE SEQUENCE</scope>
    <source>
        <strain evidence="2">KCTC 22201</strain>
    </source>
</reference>